<dbReference type="GeneID" id="25256096"/>
<dbReference type="VEuPathDB" id="ToxoDB:ETH_00035275"/>
<proteinExistence type="predicted"/>
<dbReference type="InterPro" id="IPR000504">
    <property type="entry name" value="RRM_dom"/>
</dbReference>
<dbReference type="EMBL" id="HG673818">
    <property type="protein sequence ID" value="CDJ38179.1"/>
    <property type="molecule type" value="Genomic_DNA"/>
</dbReference>
<accession>U6KJS4</accession>
<dbReference type="VEuPathDB" id="ToxoDB:ETH2_1305800"/>
<evidence type="ECO:0000259" key="2">
    <source>
        <dbReference type="PROSITE" id="PS50102"/>
    </source>
</evidence>
<reference evidence="3" key="2">
    <citation type="submission" date="2013-10" db="EMBL/GenBank/DDBJ databases">
        <authorList>
            <person name="Aslett M."/>
        </authorList>
    </citation>
    <scope>NUCLEOTIDE SEQUENCE [LARGE SCALE GENOMIC DNA]</scope>
    <source>
        <strain evidence="3">Houghton</strain>
    </source>
</reference>
<dbReference type="SMART" id="SM00360">
    <property type="entry name" value="RRM"/>
    <property type="match status" value="1"/>
</dbReference>
<feature type="domain" description="RRM" evidence="2">
    <location>
        <begin position="73"/>
        <end position="151"/>
    </location>
</feature>
<keyword evidence="4" id="KW-1185">Reference proteome</keyword>
<name>U6KJS4_EIMTE</name>
<dbReference type="PROSITE" id="PS50102">
    <property type="entry name" value="RRM"/>
    <property type="match status" value="1"/>
</dbReference>
<dbReference type="Proteomes" id="UP000030747">
    <property type="component" value="Unassembled WGS sequence"/>
</dbReference>
<organism evidence="3 4">
    <name type="scientific">Eimeria tenella</name>
    <name type="common">Coccidian parasite</name>
    <dbReference type="NCBI Taxonomy" id="5802"/>
    <lineage>
        <taxon>Eukaryota</taxon>
        <taxon>Sar</taxon>
        <taxon>Alveolata</taxon>
        <taxon>Apicomplexa</taxon>
        <taxon>Conoidasida</taxon>
        <taxon>Coccidia</taxon>
        <taxon>Eucoccidiorida</taxon>
        <taxon>Eimeriorina</taxon>
        <taxon>Eimeriidae</taxon>
        <taxon>Eimeria</taxon>
    </lineage>
</organism>
<dbReference type="GO" id="GO:0003723">
    <property type="term" value="F:RNA binding"/>
    <property type="evidence" value="ECO:0007669"/>
    <property type="project" value="UniProtKB-UniRule"/>
</dbReference>
<gene>
    <name evidence="3" type="ORF">ETH_00035275</name>
</gene>
<dbReference type="AlphaFoldDB" id="U6KJS4"/>
<dbReference type="InterPro" id="IPR035979">
    <property type="entry name" value="RBD_domain_sf"/>
</dbReference>
<dbReference type="OMA" id="EGQELQM"/>
<dbReference type="SUPFAM" id="SSF54928">
    <property type="entry name" value="RNA-binding domain, RBD"/>
    <property type="match status" value="1"/>
</dbReference>
<dbReference type="RefSeq" id="XP_013229017.1">
    <property type="nucleotide sequence ID" value="XM_013373563.1"/>
</dbReference>
<dbReference type="InterPro" id="IPR012677">
    <property type="entry name" value="Nucleotide-bd_a/b_plait_sf"/>
</dbReference>
<evidence type="ECO:0000313" key="3">
    <source>
        <dbReference type="EMBL" id="CDJ38179.1"/>
    </source>
</evidence>
<evidence type="ECO:0000256" key="1">
    <source>
        <dbReference type="PROSITE-ProRule" id="PRU00176"/>
    </source>
</evidence>
<sequence length="153" mass="16903">MLGAVCEGQELQMTLSRNKEVRLPSAAAAAAAAAADSTAAEDEKRTVAFTMKDQRYGAEDIEKYVKSACKPTRTVFVANINEAATTEDIIELFKHQGKVNKINFKKPKNENSKTKLCIMELESEEKAISAVMHLHNYDFMGRSLKVAFSKSVI</sequence>
<protein>
    <submittedName>
        <fullName evidence="3">Neural polypyrimidine tract binding protein, related</fullName>
    </submittedName>
</protein>
<dbReference type="Gene3D" id="3.30.70.330">
    <property type="match status" value="1"/>
</dbReference>
<reference evidence="3" key="1">
    <citation type="submission" date="2013-10" db="EMBL/GenBank/DDBJ databases">
        <title>Genomic analysis of the causative agents of coccidiosis in chickens.</title>
        <authorList>
            <person name="Reid A.J."/>
            <person name="Blake D."/>
            <person name="Billington K."/>
            <person name="Browne H."/>
            <person name="Dunn M."/>
            <person name="Hung S."/>
            <person name="Kawahara F."/>
            <person name="Miranda-Saavedra D."/>
            <person name="Mourier T."/>
            <person name="Nagra H."/>
            <person name="Otto T.D."/>
            <person name="Rawlings N."/>
            <person name="Sanchez A."/>
            <person name="Sanders M."/>
            <person name="Subramaniam C."/>
            <person name="Tay Y."/>
            <person name="Dear P."/>
            <person name="Doerig C."/>
            <person name="Gruber A."/>
            <person name="Parkinson J."/>
            <person name="Shirley M."/>
            <person name="Wan K.L."/>
            <person name="Berriman M."/>
            <person name="Tomley F."/>
            <person name="Pain A."/>
        </authorList>
    </citation>
    <scope>NUCLEOTIDE SEQUENCE [LARGE SCALE GENOMIC DNA]</scope>
    <source>
        <strain evidence="3">Houghton</strain>
    </source>
</reference>
<dbReference type="OrthoDB" id="296632at2759"/>
<dbReference type="Pfam" id="PF00076">
    <property type="entry name" value="RRM_1"/>
    <property type="match status" value="1"/>
</dbReference>
<keyword evidence="1" id="KW-0694">RNA-binding</keyword>
<evidence type="ECO:0000313" key="4">
    <source>
        <dbReference type="Proteomes" id="UP000030747"/>
    </source>
</evidence>